<evidence type="ECO:0000313" key="4">
    <source>
        <dbReference type="Proteomes" id="UP000199421"/>
    </source>
</evidence>
<feature type="transmembrane region" description="Helical" evidence="2">
    <location>
        <begin position="47"/>
        <end position="66"/>
    </location>
</feature>
<reference evidence="4" key="1">
    <citation type="submission" date="2016-10" db="EMBL/GenBank/DDBJ databases">
        <authorList>
            <person name="Varghese N."/>
            <person name="Submissions S."/>
        </authorList>
    </citation>
    <scope>NUCLEOTIDE SEQUENCE [LARGE SCALE GENOMIC DNA]</scope>
    <source>
        <strain evidence="4">DSM 18733</strain>
    </source>
</reference>
<dbReference type="InterPro" id="IPR007251">
    <property type="entry name" value="Iron_permease_Fet4"/>
</dbReference>
<evidence type="ECO:0000256" key="1">
    <source>
        <dbReference type="SAM" id="MobiDB-lite"/>
    </source>
</evidence>
<keyword evidence="4" id="KW-1185">Reference proteome</keyword>
<evidence type="ECO:0000313" key="3">
    <source>
        <dbReference type="EMBL" id="SEK68406.1"/>
    </source>
</evidence>
<keyword evidence="2" id="KW-1133">Transmembrane helix</keyword>
<dbReference type="RefSeq" id="WP_093318911.1">
    <property type="nucleotide sequence ID" value="NZ_FOAF01000001.1"/>
</dbReference>
<keyword evidence="2" id="KW-0472">Membrane</keyword>
<organism evidence="3 4">
    <name type="scientific">Olivibacter domesticus</name>
    <name type="common">Pseudosphingobacterium domesticum</name>
    <dbReference type="NCBI Taxonomy" id="407022"/>
    <lineage>
        <taxon>Bacteria</taxon>
        <taxon>Pseudomonadati</taxon>
        <taxon>Bacteroidota</taxon>
        <taxon>Sphingobacteriia</taxon>
        <taxon>Sphingobacteriales</taxon>
        <taxon>Sphingobacteriaceae</taxon>
        <taxon>Olivibacter</taxon>
    </lineage>
</organism>
<sequence>MSINKFFEKFSDKITSWTGSSMAFGIALGVIIVWGISGPIFGYSDTWQLVINTGTTIITFLMVFLIQKTQNKDSKAIQLKLNELVAANKKASNRMVDVEDFTEEELDVLHKFYQKLSEKAKEEDDIHKSHSIDNAEELQKAKQANK</sequence>
<feature type="compositionally biased region" description="Basic and acidic residues" evidence="1">
    <location>
        <begin position="119"/>
        <end position="140"/>
    </location>
</feature>
<dbReference type="Proteomes" id="UP000199421">
    <property type="component" value="Unassembled WGS sequence"/>
</dbReference>
<protein>
    <submittedName>
        <fullName evidence="3">Low affinity Fe/Cu permease</fullName>
    </submittedName>
</protein>
<gene>
    <name evidence="3" type="ORF">SAMN05661044_00889</name>
</gene>
<evidence type="ECO:0000256" key="2">
    <source>
        <dbReference type="SAM" id="Phobius"/>
    </source>
</evidence>
<dbReference type="Pfam" id="PF04120">
    <property type="entry name" value="Iron_permease"/>
    <property type="match status" value="1"/>
</dbReference>
<accession>A0A1H7J191</accession>
<dbReference type="OrthoDB" id="119761at2"/>
<dbReference type="EMBL" id="FOAF01000001">
    <property type="protein sequence ID" value="SEK68406.1"/>
    <property type="molecule type" value="Genomic_DNA"/>
</dbReference>
<proteinExistence type="predicted"/>
<dbReference type="STRING" id="407022.SAMN05661044_00889"/>
<dbReference type="GO" id="GO:0055085">
    <property type="term" value="P:transmembrane transport"/>
    <property type="evidence" value="ECO:0007669"/>
    <property type="project" value="InterPro"/>
</dbReference>
<keyword evidence="2" id="KW-0812">Transmembrane</keyword>
<feature type="region of interest" description="Disordered" evidence="1">
    <location>
        <begin position="119"/>
        <end position="146"/>
    </location>
</feature>
<name>A0A1H7J191_OLID1</name>
<feature type="transmembrane region" description="Helical" evidence="2">
    <location>
        <begin position="21"/>
        <end position="41"/>
    </location>
</feature>
<dbReference type="AlphaFoldDB" id="A0A1H7J191"/>